<name>A0A8T9BBK2_9HELO</name>
<gene>
    <name evidence="1" type="ORF">LARI1_G005448</name>
</gene>
<keyword evidence="2" id="KW-1185">Reference proteome</keyword>
<dbReference type="OrthoDB" id="10025998at2759"/>
<comment type="caution">
    <text evidence="1">The sequence shown here is derived from an EMBL/GenBank/DDBJ whole genome shotgun (WGS) entry which is preliminary data.</text>
</comment>
<protein>
    <submittedName>
        <fullName evidence="1">Uncharacterized protein</fullName>
    </submittedName>
</protein>
<reference evidence="1 2" key="1">
    <citation type="submission" date="2018-05" db="EMBL/GenBank/DDBJ databases">
        <title>Whole genome sequencing for identification of molecular markers to develop diagnostic detection tools for the regulated plant pathogen Lachnellula willkommii.</title>
        <authorList>
            <person name="Giroux E."/>
            <person name="Bilodeau G."/>
        </authorList>
    </citation>
    <scope>NUCLEOTIDE SEQUENCE [LARGE SCALE GENOMIC DNA]</scope>
    <source>
        <strain evidence="1 2">CBS 203.66</strain>
    </source>
</reference>
<organism evidence="1 2">
    <name type="scientific">Lachnellula arida</name>
    <dbReference type="NCBI Taxonomy" id="1316785"/>
    <lineage>
        <taxon>Eukaryota</taxon>
        <taxon>Fungi</taxon>
        <taxon>Dikarya</taxon>
        <taxon>Ascomycota</taxon>
        <taxon>Pezizomycotina</taxon>
        <taxon>Leotiomycetes</taxon>
        <taxon>Helotiales</taxon>
        <taxon>Lachnaceae</taxon>
        <taxon>Lachnellula</taxon>
    </lineage>
</organism>
<proteinExistence type="predicted"/>
<dbReference type="Proteomes" id="UP000469559">
    <property type="component" value="Unassembled WGS sequence"/>
</dbReference>
<dbReference type="EMBL" id="QGMF01000425">
    <property type="protein sequence ID" value="TVY15989.1"/>
    <property type="molecule type" value="Genomic_DNA"/>
</dbReference>
<sequence length="260" mass="29950">MALRGTTKQLVHSIDMLSKVQWNINRPLKRFVNDPVGLRSLMARHEALISGSFALQFFARIENGTKALAQHLIKNEGYTVASRKIMMGSDLYAHHTDFIERVTTLTQGNDESDEIKIQLIATKSPPIEMILTTFYTTAVVNIVSWDCAYSIFPDVTFVKKKTYQLQPLSHYYSSLLKKYHRRGWTCLQVPRDDDRKWTSSLQTYGSRRVGDPKCWKMELDTADVESGPPSSILELPFLISKHSHYDSKSFEIELVRKFQR</sequence>
<accession>A0A8T9BBK2</accession>
<evidence type="ECO:0000313" key="1">
    <source>
        <dbReference type="EMBL" id="TVY15989.1"/>
    </source>
</evidence>
<dbReference type="AlphaFoldDB" id="A0A8T9BBK2"/>
<evidence type="ECO:0000313" key="2">
    <source>
        <dbReference type="Proteomes" id="UP000469559"/>
    </source>
</evidence>